<dbReference type="STRING" id="1655612.ABS10_03985"/>
<feature type="binding site" evidence="11">
    <location>
        <position position="128"/>
    </location>
    <ligand>
        <name>L-histidine</name>
        <dbReference type="ChEBI" id="CHEBI:57595"/>
    </ligand>
</feature>
<comment type="subunit">
    <text evidence="2 10">Homodimer.</text>
</comment>
<keyword evidence="3 10" id="KW-0963">Cytoplasm</keyword>
<evidence type="ECO:0000256" key="11">
    <source>
        <dbReference type="PIRSR" id="PIRSR001549-1"/>
    </source>
</evidence>
<comment type="caution">
    <text evidence="13">The sequence shown here is derived from an EMBL/GenBank/DDBJ whole genome shotgun (WGS) entry which is preliminary data.</text>
</comment>
<accession>A0A0R2UGT4</accession>
<dbReference type="Proteomes" id="UP000051027">
    <property type="component" value="Unassembled WGS sequence"/>
</dbReference>
<evidence type="ECO:0000256" key="4">
    <source>
        <dbReference type="ARBA" id="ARBA00022598"/>
    </source>
</evidence>
<name>A0A0R2UGT4_9GAMM</name>
<dbReference type="PIRSF" id="PIRSF001549">
    <property type="entry name" value="His-tRNA_synth"/>
    <property type="match status" value="1"/>
</dbReference>
<dbReference type="InterPro" id="IPR015807">
    <property type="entry name" value="His-tRNA-ligase"/>
</dbReference>
<dbReference type="Gene3D" id="3.30.930.10">
    <property type="entry name" value="Bira Bifunctional Protein, Domain 2"/>
    <property type="match status" value="1"/>
</dbReference>
<gene>
    <name evidence="10" type="primary">hisS</name>
    <name evidence="13" type="ORF">ABS10_03985</name>
</gene>
<dbReference type="GO" id="GO:0005737">
    <property type="term" value="C:cytoplasm"/>
    <property type="evidence" value="ECO:0007669"/>
    <property type="project" value="UniProtKB-SubCell"/>
</dbReference>
<evidence type="ECO:0000313" key="13">
    <source>
        <dbReference type="EMBL" id="KRO96512.1"/>
    </source>
</evidence>
<dbReference type="InterPro" id="IPR041715">
    <property type="entry name" value="HisRS-like_core"/>
</dbReference>
<evidence type="ECO:0000259" key="12">
    <source>
        <dbReference type="PROSITE" id="PS50862"/>
    </source>
</evidence>
<dbReference type="PANTHER" id="PTHR43707">
    <property type="entry name" value="HISTIDYL-TRNA SYNTHETASE"/>
    <property type="match status" value="1"/>
</dbReference>
<evidence type="ECO:0000256" key="3">
    <source>
        <dbReference type="ARBA" id="ARBA00022490"/>
    </source>
</evidence>
<dbReference type="PANTHER" id="PTHR43707:SF1">
    <property type="entry name" value="HISTIDINE--TRNA LIGASE, MITOCHONDRIAL-RELATED"/>
    <property type="match status" value="1"/>
</dbReference>
<dbReference type="InterPro" id="IPR006195">
    <property type="entry name" value="aa-tRNA-synth_II"/>
</dbReference>
<protein>
    <recommendedName>
        <fullName evidence="10">Histidine--tRNA ligase</fullName>
        <ecNumber evidence="10">6.1.1.21</ecNumber>
    </recommendedName>
    <alternativeName>
        <fullName evidence="10">Histidyl-tRNA synthetase</fullName>
        <shortName evidence="10">HisRS</shortName>
    </alternativeName>
</protein>
<dbReference type="InterPro" id="IPR045864">
    <property type="entry name" value="aa-tRNA-synth_II/BPL/LPL"/>
</dbReference>
<dbReference type="PROSITE" id="PS50862">
    <property type="entry name" value="AA_TRNA_LIGASE_II"/>
    <property type="match status" value="1"/>
</dbReference>
<keyword evidence="7 10" id="KW-0648">Protein biosynthesis</keyword>
<evidence type="ECO:0000313" key="14">
    <source>
        <dbReference type="Proteomes" id="UP000051027"/>
    </source>
</evidence>
<dbReference type="SUPFAM" id="SSF55681">
    <property type="entry name" value="Class II aaRS and biotin synthetases"/>
    <property type="match status" value="1"/>
</dbReference>
<keyword evidence="6 10" id="KW-0067">ATP-binding</keyword>
<dbReference type="HAMAP" id="MF_00127">
    <property type="entry name" value="His_tRNA_synth"/>
    <property type="match status" value="1"/>
</dbReference>
<dbReference type="GO" id="GO:0006427">
    <property type="term" value="P:histidyl-tRNA aminoacylation"/>
    <property type="evidence" value="ECO:0007669"/>
    <property type="project" value="UniProtKB-UniRule"/>
</dbReference>
<dbReference type="NCBIfam" id="TIGR00442">
    <property type="entry name" value="hisS"/>
    <property type="match status" value="1"/>
</dbReference>
<feature type="domain" description="Aminoacyl-transfer RNA synthetases class-II family profile" evidence="12">
    <location>
        <begin position="1"/>
        <end position="311"/>
    </location>
</feature>
<dbReference type="Gene3D" id="3.40.50.800">
    <property type="entry name" value="Anticodon-binding domain"/>
    <property type="match status" value="1"/>
</dbReference>
<keyword evidence="4 10" id="KW-0436">Ligase</keyword>
<feature type="binding site" evidence="11">
    <location>
        <position position="110"/>
    </location>
    <ligand>
        <name>L-histidine</name>
        <dbReference type="ChEBI" id="CHEBI:57595"/>
    </ligand>
</feature>
<dbReference type="GO" id="GO:0005524">
    <property type="term" value="F:ATP binding"/>
    <property type="evidence" value="ECO:0007669"/>
    <property type="project" value="UniProtKB-UniRule"/>
</dbReference>
<comment type="similarity">
    <text evidence="1 10">Belongs to the class-II aminoacyl-tRNA synthetase family.</text>
</comment>
<dbReference type="SUPFAM" id="SSF52954">
    <property type="entry name" value="Class II aaRS ABD-related"/>
    <property type="match status" value="1"/>
</dbReference>
<feature type="binding site" evidence="11">
    <location>
        <begin position="258"/>
        <end position="259"/>
    </location>
    <ligand>
        <name>L-histidine</name>
        <dbReference type="ChEBI" id="CHEBI:57595"/>
    </ligand>
</feature>
<organism evidence="13 14">
    <name type="scientific">SAR86 cluster bacterium BACL1 MAG-120820-bin45</name>
    <dbReference type="NCBI Taxonomy" id="1655612"/>
    <lineage>
        <taxon>Bacteria</taxon>
        <taxon>Pseudomonadati</taxon>
        <taxon>Pseudomonadota</taxon>
        <taxon>Gammaproteobacteria</taxon>
        <taxon>SAR86 cluster</taxon>
    </lineage>
</organism>
<evidence type="ECO:0000256" key="1">
    <source>
        <dbReference type="ARBA" id="ARBA00008226"/>
    </source>
</evidence>
<dbReference type="Pfam" id="PF03129">
    <property type="entry name" value="HGTP_anticodon"/>
    <property type="match status" value="1"/>
</dbReference>
<evidence type="ECO:0000256" key="9">
    <source>
        <dbReference type="ARBA" id="ARBA00047639"/>
    </source>
</evidence>
<comment type="catalytic activity">
    <reaction evidence="9 10">
        <text>tRNA(His) + L-histidine + ATP = L-histidyl-tRNA(His) + AMP + diphosphate + H(+)</text>
        <dbReference type="Rhea" id="RHEA:17313"/>
        <dbReference type="Rhea" id="RHEA-COMP:9665"/>
        <dbReference type="Rhea" id="RHEA-COMP:9689"/>
        <dbReference type="ChEBI" id="CHEBI:15378"/>
        <dbReference type="ChEBI" id="CHEBI:30616"/>
        <dbReference type="ChEBI" id="CHEBI:33019"/>
        <dbReference type="ChEBI" id="CHEBI:57595"/>
        <dbReference type="ChEBI" id="CHEBI:78442"/>
        <dbReference type="ChEBI" id="CHEBI:78527"/>
        <dbReference type="ChEBI" id="CHEBI:456215"/>
        <dbReference type="EC" id="6.1.1.21"/>
    </reaction>
</comment>
<feature type="binding site" evidence="11">
    <location>
        <position position="124"/>
    </location>
    <ligand>
        <name>L-histidine</name>
        <dbReference type="ChEBI" id="CHEBI:57595"/>
    </ligand>
</feature>
<proteinExistence type="inferred from homology"/>
<feature type="binding site" evidence="11">
    <location>
        <position position="254"/>
    </location>
    <ligand>
        <name>L-histidine</name>
        <dbReference type="ChEBI" id="CHEBI:57595"/>
    </ligand>
</feature>
<reference evidence="13 14" key="1">
    <citation type="submission" date="2015-10" db="EMBL/GenBank/DDBJ databases">
        <title>Metagenome-Assembled Genomes uncover a global brackish microbiome.</title>
        <authorList>
            <person name="Hugerth L.W."/>
            <person name="Larsson J."/>
            <person name="Alneberg J."/>
            <person name="Lindh M.V."/>
            <person name="Legrand C."/>
            <person name="Pinhassi J."/>
            <person name="Andersson A.F."/>
        </authorList>
    </citation>
    <scope>NUCLEOTIDE SEQUENCE [LARGE SCALE GENOMIC DNA]</scope>
    <source>
        <strain evidence="13">BACL1 MAG-120820-bin45</strain>
    </source>
</reference>
<dbReference type="CDD" id="cd00773">
    <property type="entry name" value="HisRS-like_core"/>
    <property type="match status" value="1"/>
</dbReference>
<evidence type="ECO:0000256" key="7">
    <source>
        <dbReference type="ARBA" id="ARBA00022917"/>
    </source>
</evidence>
<dbReference type="EMBL" id="LICS01000001">
    <property type="protein sequence ID" value="KRO96512.1"/>
    <property type="molecule type" value="Genomic_DNA"/>
</dbReference>
<evidence type="ECO:0000256" key="8">
    <source>
        <dbReference type="ARBA" id="ARBA00023146"/>
    </source>
</evidence>
<keyword evidence="8 10" id="KW-0030">Aminoacyl-tRNA synthetase</keyword>
<dbReference type="InterPro" id="IPR004154">
    <property type="entry name" value="Anticodon-bd"/>
</dbReference>
<dbReference type="InterPro" id="IPR036621">
    <property type="entry name" value="Anticodon-bd_dom_sf"/>
</dbReference>
<evidence type="ECO:0000256" key="10">
    <source>
        <dbReference type="HAMAP-Rule" id="MF_00127"/>
    </source>
</evidence>
<keyword evidence="5 10" id="KW-0547">Nucleotide-binding</keyword>
<comment type="subcellular location">
    <subcellularLocation>
        <location evidence="10">Cytoplasm</location>
    </subcellularLocation>
</comment>
<dbReference type="Pfam" id="PF13393">
    <property type="entry name" value="tRNA-synt_His"/>
    <property type="match status" value="1"/>
</dbReference>
<dbReference type="InterPro" id="IPR004516">
    <property type="entry name" value="HisRS/HisZ"/>
</dbReference>
<dbReference type="GO" id="GO:0004821">
    <property type="term" value="F:histidine-tRNA ligase activity"/>
    <property type="evidence" value="ECO:0007669"/>
    <property type="project" value="UniProtKB-UniRule"/>
</dbReference>
<evidence type="ECO:0000256" key="5">
    <source>
        <dbReference type="ARBA" id="ARBA00022741"/>
    </source>
</evidence>
<evidence type="ECO:0000256" key="2">
    <source>
        <dbReference type="ARBA" id="ARBA00011738"/>
    </source>
</evidence>
<dbReference type="EC" id="6.1.1.21" evidence="10"/>
<dbReference type="AlphaFoldDB" id="A0A0R2UGT4"/>
<sequence length="414" mass="47483">MDIQSLRGMPDLFPEDLEKWHILEKTLSKVFLSCGTKEIRTPLLESTELFNRSVGNSSDIVNKELYSFLDRNDKSISLRPEGSASVIRAIIQKKQEHEKHKLWYQGPMFRYERPQKGRFRQFHQAGVEYLGYEEGLSEYELISMVIQLNQRLGIKKYKIKINHLGDKDTKENFCNALKLFLEPHLDTLHEKDVARLESNPLRILDSKEESTQNLLATAPRFQDFLSESPKTFLKNIVQHFTDQCDIAVDSSLVRGLDYYTGLVFEVVSEDLGAQDAFLGGGRYDHLSKELGGKGMEAIGFAIGLERIIDLMQIQPLQNVQKVAFITVGEQDQQKTYKIAHALREANLGVILDAFLSSATLKSQLKRANKHEHHFAIIIGEEERELGKYLWKNLSAQGDQELLHFEALIDKYKNL</sequence>
<evidence type="ECO:0000256" key="6">
    <source>
        <dbReference type="ARBA" id="ARBA00022840"/>
    </source>
</evidence>